<dbReference type="RefSeq" id="WP_009679210.1">
    <property type="nucleotide sequence ID" value="NZ_AEUD01000007.1"/>
</dbReference>
<organism evidence="1 2">
    <name type="scientific">Gordonia neofelifaecis NRRL B-59395</name>
    <dbReference type="NCBI Taxonomy" id="644548"/>
    <lineage>
        <taxon>Bacteria</taxon>
        <taxon>Bacillati</taxon>
        <taxon>Actinomycetota</taxon>
        <taxon>Actinomycetes</taxon>
        <taxon>Mycobacteriales</taxon>
        <taxon>Gordoniaceae</taxon>
        <taxon>Gordonia</taxon>
    </lineage>
</organism>
<dbReference type="EMBL" id="AEUD01000007">
    <property type="protein sequence ID" value="EGD55182.1"/>
    <property type="molecule type" value="Genomic_DNA"/>
</dbReference>
<evidence type="ECO:0000313" key="2">
    <source>
        <dbReference type="Proteomes" id="UP000035065"/>
    </source>
</evidence>
<keyword evidence="2" id="KW-1185">Reference proteome</keyword>
<protein>
    <submittedName>
        <fullName evidence="1">Uncharacterized protein</fullName>
    </submittedName>
</protein>
<reference evidence="1 2" key="1">
    <citation type="journal article" date="2011" name="J. Bacteriol.">
        <title>Draft Genome Sequence of Gordonia neofelifaecis NRRL B-59395, a Cholesterol-Degrading Actinomycete.</title>
        <authorList>
            <person name="Ge F."/>
            <person name="Li W."/>
            <person name="Chen G."/>
            <person name="Liu Y."/>
            <person name="Zhang G."/>
            <person name="Yong B."/>
            <person name="Wang Q."/>
            <person name="Wang N."/>
            <person name="Huang Z."/>
            <person name="Li W."/>
            <person name="Wang J."/>
            <person name="Wu C."/>
            <person name="Xie Q."/>
            <person name="Liu G."/>
        </authorList>
    </citation>
    <scope>NUCLEOTIDE SEQUENCE [LARGE SCALE GENOMIC DNA]</scope>
    <source>
        <strain evidence="1 2">NRRL B-59395</strain>
    </source>
</reference>
<dbReference type="AlphaFoldDB" id="F1YJE9"/>
<comment type="caution">
    <text evidence="1">The sequence shown here is derived from an EMBL/GenBank/DDBJ whole genome shotgun (WGS) entry which is preliminary data.</text>
</comment>
<gene>
    <name evidence="1" type="ORF">SCNU_09929</name>
</gene>
<name>F1YJE9_9ACTN</name>
<accession>F1YJE9</accession>
<dbReference type="Proteomes" id="UP000035065">
    <property type="component" value="Unassembled WGS sequence"/>
</dbReference>
<evidence type="ECO:0000313" key="1">
    <source>
        <dbReference type="EMBL" id="EGD55182.1"/>
    </source>
</evidence>
<sequence length="120" mass="13330">MNGSNYAIIGASDTWALVLTTPSRGADDKVPELQILRVIGWAFEDRHPSMGEPIVVDGTGYTDHLTRDSLDRVLFIGDRSACETYKETVPPTEIELAEHDGYRAAERLRANIIDAEDGRR</sequence>
<proteinExistence type="predicted"/>